<accession>A0A382PTL5</accession>
<dbReference type="AlphaFoldDB" id="A0A382PTL5"/>
<comment type="pathway">
    <text evidence="1">Amino-acid biosynthesis; L-histidine biosynthesis; L-histidine from 5-phospho-alpha-D-ribose 1-diphosphate: step 5/9.</text>
</comment>
<comment type="catalytic activity">
    <reaction evidence="8">
        <text>5-[(5-phospho-1-deoxy-D-ribulos-1-ylimino)methylamino]-1-(5-phospho-beta-D-ribosyl)imidazole-4-carboxamide + L-glutamine = D-erythro-1-(imidazol-4-yl)glycerol 3-phosphate + 5-amino-1-(5-phospho-beta-D-ribosyl)imidazole-4-carboxamide + L-glutamate + H(+)</text>
        <dbReference type="Rhea" id="RHEA:24793"/>
        <dbReference type="ChEBI" id="CHEBI:15378"/>
        <dbReference type="ChEBI" id="CHEBI:29985"/>
        <dbReference type="ChEBI" id="CHEBI:58278"/>
        <dbReference type="ChEBI" id="CHEBI:58359"/>
        <dbReference type="ChEBI" id="CHEBI:58475"/>
        <dbReference type="ChEBI" id="CHEBI:58525"/>
        <dbReference type="EC" id="4.3.2.10"/>
    </reaction>
</comment>
<dbReference type="SUPFAM" id="SSF52317">
    <property type="entry name" value="Class I glutamine amidotransferase-like"/>
    <property type="match status" value="1"/>
</dbReference>
<evidence type="ECO:0000256" key="9">
    <source>
        <dbReference type="ARBA" id="ARBA00049534"/>
    </source>
</evidence>
<dbReference type="GO" id="GO:0000105">
    <property type="term" value="P:L-histidine biosynthetic process"/>
    <property type="evidence" value="ECO:0007669"/>
    <property type="project" value="UniProtKB-UniPathway"/>
</dbReference>
<dbReference type="EMBL" id="UINC01108893">
    <property type="protein sequence ID" value="SVC75331.1"/>
    <property type="molecule type" value="Genomic_DNA"/>
</dbReference>
<dbReference type="PANTHER" id="PTHR42701:SF1">
    <property type="entry name" value="IMIDAZOLE GLYCEROL PHOSPHATE SYNTHASE SUBUNIT HISH"/>
    <property type="match status" value="1"/>
</dbReference>
<feature type="domain" description="Glutamine amidotransferase" evidence="10">
    <location>
        <begin position="5"/>
        <end position="84"/>
    </location>
</feature>
<keyword evidence="5" id="KW-0315">Glutamine amidotransferase</keyword>
<dbReference type="InterPro" id="IPR017926">
    <property type="entry name" value="GATASE"/>
</dbReference>
<reference evidence="11" key="1">
    <citation type="submission" date="2018-05" db="EMBL/GenBank/DDBJ databases">
        <authorList>
            <person name="Lanie J.A."/>
            <person name="Ng W.-L."/>
            <person name="Kazmierczak K.M."/>
            <person name="Andrzejewski T.M."/>
            <person name="Davidsen T.M."/>
            <person name="Wayne K.J."/>
            <person name="Tettelin H."/>
            <person name="Glass J.I."/>
            <person name="Rusch D."/>
            <person name="Podicherti R."/>
            <person name="Tsui H.-C.T."/>
            <person name="Winkler M.E."/>
        </authorList>
    </citation>
    <scope>NUCLEOTIDE SEQUENCE</scope>
</reference>
<evidence type="ECO:0000313" key="11">
    <source>
        <dbReference type="EMBL" id="SVC75331.1"/>
    </source>
</evidence>
<dbReference type="InterPro" id="IPR010139">
    <property type="entry name" value="Imidazole-glycPsynth_HisH"/>
</dbReference>
<comment type="subunit">
    <text evidence="2">Heterodimer of HisH and HisF.</text>
</comment>
<dbReference type="GO" id="GO:0016829">
    <property type="term" value="F:lyase activity"/>
    <property type="evidence" value="ECO:0007669"/>
    <property type="project" value="UniProtKB-KW"/>
</dbReference>
<gene>
    <name evidence="11" type="ORF">METZ01_LOCUS328185</name>
</gene>
<dbReference type="PROSITE" id="PS51273">
    <property type="entry name" value="GATASE_TYPE_1"/>
    <property type="match status" value="1"/>
</dbReference>
<dbReference type="InterPro" id="IPR029062">
    <property type="entry name" value="Class_I_gatase-like"/>
</dbReference>
<keyword evidence="7" id="KW-0456">Lyase</keyword>
<comment type="catalytic activity">
    <reaction evidence="9">
        <text>L-glutamine + H2O = L-glutamate + NH4(+)</text>
        <dbReference type="Rhea" id="RHEA:15889"/>
        <dbReference type="ChEBI" id="CHEBI:15377"/>
        <dbReference type="ChEBI" id="CHEBI:28938"/>
        <dbReference type="ChEBI" id="CHEBI:29985"/>
        <dbReference type="ChEBI" id="CHEBI:58359"/>
        <dbReference type="EC" id="3.5.1.2"/>
    </reaction>
</comment>
<name>A0A382PTL5_9ZZZZ</name>
<dbReference type="GO" id="GO:0000107">
    <property type="term" value="F:imidazoleglycerol-phosphate synthase activity"/>
    <property type="evidence" value="ECO:0007669"/>
    <property type="project" value="TreeGrafter"/>
</dbReference>
<evidence type="ECO:0000256" key="6">
    <source>
        <dbReference type="ARBA" id="ARBA00023102"/>
    </source>
</evidence>
<dbReference type="PROSITE" id="PS51274">
    <property type="entry name" value="GATASE_COBBQ"/>
    <property type="match status" value="1"/>
</dbReference>
<evidence type="ECO:0000256" key="2">
    <source>
        <dbReference type="ARBA" id="ARBA00011152"/>
    </source>
</evidence>
<dbReference type="PANTHER" id="PTHR42701">
    <property type="entry name" value="IMIDAZOLE GLYCEROL PHOSPHATE SYNTHASE SUBUNIT HISH"/>
    <property type="match status" value="1"/>
</dbReference>
<evidence type="ECO:0000256" key="4">
    <source>
        <dbReference type="ARBA" id="ARBA00022801"/>
    </source>
</evidence>
<evidence type="ECO:0000256" key="5">
    <source>
        <dbReference type="ARBA" id="ARBA00022962"/>
    </source>
</evidence>
<proteinExistence type="predicted"/>
<evidence type="ECO:0000256" key="3">
    <source>
        <dbReference type="ARBA" id="ARBA00022605"/>
    </source>
</evidence>
<evidence type="ECO:0000256" key="1">
    <source>
        <dbReference type="ARBA" id="ARBA00005091"/>
    </source>
</evidence>
<organism evidence="11">
    <name type="scientific">marine metagenome</name>
    <dbReference type="NCBI Taxonomy" id="408172"/>
    <lineage>
        <taxon>unclassified sequences</taxon>
        <taxon>metagenomes</taxon>
        <taxon>ecological metagenomes</taxon>
    </lineage>
</organism>
<keyword evidence="6" id="KW-0368">Histidine biosynthesis</keyword>
<protein>
    <recommendedName>
        <fullName evidence="10">Glutamine amidotransferase domain-containing protein</fullName>
    </recommendedName>
</protein>
<feature type="non-terminal residue" evidence="11">
    <location>
        <position position="93"/>
    </location>
</feature>
<sequence>VDHNYANIHSVKKALDFLGCKSLIIHDPKELEFLDGIVLPGVGAFDSAMKRLNEVGFTEKIKEIAKRGIPIIGVCMGMQLLFNKSEEGSLEGM</sequence>
<feature type="non-terminal residue" evidence="11">
    <location>
        <position position="1"/>
    </location>
</feature>
<dbReference type="Pfam" id="PF00117">
    <property type="entry name" value="GATase"/>
    <property type="match status" value="1"/>
</dbReference>
<dbReference type="Gene3D" id="3.40.50.880">
    <property type="match status" value="1"/>
</dbReference>
<evidence type="ECO:0000259" key="10">
    <source>
        <dbReference type="Pfam" id="PF00117"/>
    </source>
</evidence>
<dbReference type="UniPathway" id="UPA00031">
    <property type="reaction ID" value="UER00010"/>
</dbReference>
<evidence type="ECO:0000256" key="7">
    <source>
        <dbReference type="ARBA" id="ARBA00023239"/>
    </source>
</evidence>
<keyword evidence="3" id="KW-0028">Amino-acid biosynthesis</keyword>
<evidence type="ECO:0000256" key="8">
    <source>
        <dbReference type="ARBA" id="ARBA00047838"/>
    </source>
</evidence>
<dbReference type="GO" id="GO:0004359">
    <property type="term" value="F:glutaminase activity"/>
    <property type="evidence" value="ECO:0007669"/>
    <property type="project" value="UniProtKB-EC"/>
</dbReference>
<keyword evidence="4" id="KW-0378">Hydrolase</keyword>